<dbReference type="Gene3D" id="4.10.280.10">
    <property type="entry name" value="Helix-loop-helix DNA-binding domain"/>
    <property type="match status" value="1"/>
</dbReference>
<dbReference type="OrthoDB" id="2639794at2"/>
<dbReference type="SUPFAM" id="SSF140500">
    <property type="entry name" value="BAS1536-like"/>
    <property type="match status" value="1"/>
</dbReference>
<dbReference type="InterPro" id="IPR037208">
    <property type="entry name" value="Spo0E-like_sf"/>
</dbReference>
<gene>
    <name evidence="1" type="ORF">DNH61_22855</name>
</gene>
<reference evidence="1 2" key="1">
    <citation type="submission" date="2018-06" db="EMBL/GenBank/DDBJ databases">
        <title>Paenibacillus imtechensis sp. nov.</title>
        <authorList>
            <person name="Pinnaka A.K."/>
            <person name="Singh H."/>
            <person name="Kaur M."/>
        </authorList>
    </citation>
    <scope>NUCLEOTIDE SEQUENCE [LARGE SCALE GENOMIC DNA]</scope>
    <source>
        <strain evidence="1 2">SMB1</strain>
    </source>
</reference>
<dbReference type="Pfam" id="PF09388">
    <property type="entry name" value="SpoOE-like"/>
    <property type="match status" value="1"/>
</dbReference>
<accession>A0A2W1LPY2</accession>
<comment type="caution">
    <text evidence="1">The sequence shown here is derived from an EMBL/GenBank/DDBJ whole genome shotgun (WGS) entry which is preliminary data.</text>
</comment>
<dbReference type="GO" id="GO:0043937">
    <property type="term" value="P:regulation of sporulation"/>
    <property type="evidence" value="ECO:0007669"/>
    <property type="project" value="InterPro"/>
</dbReference>
<name>A0A2W1LPY2_9BACL</name>
<evidence type="ECO:0000313" key="2">
    <source>
        <dbReference type="Proteomes" id="UP000249522"/>
    </source>
</evidence>
<organism evidence="1 2">
    <name type="scientific">Paenibacillus sambharensis</name>
    <dbReference type="NCBI Taxonomy" id="1803190"/>
    <lineage>
        <taxon>Bacteria</taxon>
        <taxon>Bacillati</taxon>
        <taxon>Bacillota</taxon>
        <taxon>Bacilli</taxon>
        <taxon>Bacillales</taxon>
        <taxon>Paenibacillaceae</taxon>
        <taxon>Paenibacillus</taxon>
    </lineage>
</organism>
<dbReference type="AlphaFoldDB" id="A0A2W1LPY2"/>
<protein>
    <submittedName>
        <fullName evidence="1">Aspartyl-phosphate phosphatase Spo0E family protein</fullName>
    </submittedName>
</protein>
<dbReference type="EMBL" id="QKRB01000057">
    <property type="protein sequence ID" value="PZD93467.1"/>
    <property type="molecule type" value="Genomic_DNA"/>
</dbReference>
<dbReference type="InterPro" id="IPR036638">
    <property type="entry name" value="HLH_DNA-bd_sf"/>
</dbReference>
<proteinExistence type="predicted"/>
<dbReference type="Proteomes" id="UP000249522">
    <property type="component" value="Unassembled WGS sequence"/>
</dbReference>
<keyword evidence="2" id="KW-1185">Reference proteome</keyword>
<sequence>MNKQILLQMERLRGKMNAAAHRNQNIQHQEVLRLSQSLDGLIVQFMVEKRASQMKKTSV</sequence>
<dbReference type="GO" id="GO:0046983">
    <property type="term" value="F:protein dimerization activity"/>
    <property type="evidence" value="ECO:0007669"/>
    <property type="project" value="InterPro"/>
</dbReference>
<evidence type="ECO:0000313" key="1">
    <source>
        <dbReference type="EMBL" id="PZD93467.1"/>
    </source>
</evidence>
<dbReference type="InterPro" id="IPR018540">
    <property type="entry name" value="Spo0E-like"/>
</dbReference>
<dbReference type="RefSeq" id="WP_111149136.1">
    <property type="nucleotide sequence ID" value="NZ_QKRB01000057.1"/>
</dbReference>